<dbReference type="Pfam" id="PF06037">
    <property type="entry name" value="DUF922"/>
    <property type="match status" value="1"/>
</dbReference>
<organism evidence="1 2">
    <name type="scientific">Gaetbulibacter aestuarii</name>
    <dbReference type="NCBI Taxonomy" id="1502358"/>
    <lineage>
        <taxon>Bacteria</taxon>
        <taxon>Pseudomonadati</taxon>
        <taxon>Bacteroidota</taxon>
        <taxon>Flavobacteriia</taxon>
        <taxon>Flavobacteriales</taxon>
        <taxon>Flavobacteriaceae</taxon>
        <taxon>Gaetbulibacter</taxon>
    </lineage>
</organism>
<dbReference type="RefSeq" id="WP_344742182.1">
    <property type="nucleotide sequence ID" value="NZ_BAABAY010000007.1"/>
</dbReference>
<proteinExistence type="predicted"/>
<dbReference type="Proteomes" id="UP001610100">
    <property type="component" value="Unassembled WGS sequence"/>
</dbReference>
<evidence type="ECO:0000313" key="2">
    <source>
        <dbReference type="Proteomes" id="UP001610100"/>
    </source>
</evidence>
<comment type="caution">
    <text evidence="1">The sequence shown here is derived from an EMBL/GenBank/DDBJ whole genome shotgun (WGS) entry which is preliminary data.</text>
</comment>
<evidence type="ECO:0008006" key="3">
    <source>
        <dbReference type="Google" id="ProtNLM"/>
    </source>
</evidence>
<protein>
    <recommendedName>
        <fullName evidence="3">DUF922 domain-containing protein</fullName>
    </recommendedName>
</protein>
<accession>A0ABW7N1W5</accession>
<reference evidence="1 2" key="1">
    <citation type="submission" date="2024-02" db="EMBL/GenBank/DDBJ databases">
        <title>A Gaetbulibacter species isolated from tidal flats and genomic insights of their niches.</title>
        <authorList>
            <person name="Ye Y."/>
        </authorList>
    </citation>
    <scope>NUCLEOTIDE SEQUENCE [LARGE SCALE GENOMIC DNA]</scope>
    <source>
        <strain evidence="1 2">KYW382</strain>
    </source>
</reference>
<name>A0ABW7N1W5_9FLAO</name>
<dbReference type="EMBL" id="JBAWKB010000006">
    <property type="protein sequence ID" value="MFH6773066.1"/>
    <property type="molecule type" value="Genomic_DNA"/>
</dbReference>
<gene>
    <name evidence="1" type="ORF">V8G58_14065</name>
</gene>
<dbReference type="InterPro" id="IPR010321">
    <property type="entry name" value="DUF922"/>
</dbReference>
<keyword evidence="2" id="KW-1185">Reference proteome</keyword>
<sequence length="184" mass="21719">MAKIPRHITLSLLLTLVLQSLGLAQSAYIPWSKDTRLQWEDFQAEPNLNIIGYAQTSYKIEILPRNILVDENNNIQNPNVLKAEAHFYKNESWVFKKDDNLLAHEQLHFDIAALFAFKIRKEFSKLSKNKIRGFDTYLRVYKDLWRACDVLQKKYDRETNHGLNWDKNKIWIDTITGQLNEQLI</sequence>
<evidence type="ECO:0000313" key="1">
    <source>
        <dbReference type="EMBL" id="MFH6773066.1"/>
    </source>
</evidence>